<evidence type="ECO:0000256" key="1">
    <source>
        <dbReference type="SAM" id="Phobius"/>
    </source>
</evidence>
<feature type="transmembrane region" description="Helical" evidence="1">
    <location>
        <begin position="327"/>
        <end position="348"/>
    </location>
</feature>
<dbReference type="OrthoDB" id="2200498at2"/>
<proteinExistence type="predicted"/>
<dbReference type="Pfam" id="PF06030">
    <property type="entry name" value="WxLIP_PGBD"/>
    <property type="match status" value="1"/>
</dbReference>
<comment type="caution">
    <text evidence="3">The sequence shown here is derived from an EMBL/GenBank/DDBJ whole genome shotgun (WGS) entry which is preliminary data.</text>
</comment>
<sequence length="353" mass="39889">MKLMEQNSQKYFFIELCGFLLLILLGILSMAQTVYANDQYSPPLKVEIESNEGVTNSKNIQLSPELNKEYHFLATIVNMSHEVMDVDVFSSIGVSTNNGVAYVKNTKNLLNPDYDLGKYVKIQSDDGELKDGIIRLAANQSKKVRITIKMTRELEGEILGGINFSQVLKKKDNNKSVGIIQVYQKVITVRLKLNRLTEQKSQTYDNFKFVNTSDNVVSLGYYVTNNNPLVVYANAGSYKVINPNQKVIAEGNLEKDHIILAPLIKTQLSVPLLDQSELVSGYYQFIVTEDGEETSVKFLFSRDQIEKLAEKVSVNSNVVVKSKKEVWIRRILVAVIIVLTILVTKLYIYNKKA</sequence>
<keyword evidence="1" id="KW-0812">Transmembrane</keyword>
<keyword evidence="1" id="KW-1133">Transmembrane helix</keyword>
<evidence type="ECO:0000313" key="4">
    <source>
        <dbReference type="Proteomes" id="UP000277864"/>
    </source>
</evidence>
<dbReference type="InterPro" id="IPR010317">
    <property type="entry name" value="WxLIP_PGBD"/>
</dbReference>
<gene>
    <name evidence="3" type="ORF">C7P63_01120</name>
</gene>
<dbReference type="AlphaFoldDB" id="A0A3R9YXI1"/>
<protein>
    <submittedName>
        <fullName evidence="3">DUF916 domain-containing protein</fullName>
    </submittedName>
</protein>
<accession>A0A3R9YXI1</accession>
<evidence type="ECO:0000259" key="2">
    <source>
        <dbReference type="Pfam" id="PF06030"/>
    </source>
</evidence>
<organism evidence="3 4">
    <name type="scientific">Vagococcus humatus</name>
    <dbReference type="NCBI Taxonomy" id="1889241"/>
    <lineage>
        <taxon>Bacteria</taxon>
        <taxon>Bacillati</taxon>
        <taxon>Bacillota</taxon>
        <taxon>Bacilli</taxon>
        <taxon>Lactobacillales</taxon>
        <taxon>Enterococcaceae</taxon>
        <taxon>Vagococcus</taxon>
    </lineage>
</organism>
<name>A0A3R9YXI1_9ENTE</name>
<reference evidence="3 4" key="1">
    <citation type="submission" date="2018-03" db="EMBL/GenBank/DDBJ databases">
        <authorList>
            <person name="Gulvik C.A."/>
        </authorList>
    </citation>
    <scope>NUCLEOTIDE SEQUENCE [LARGE SCALE GENOMIC DNA]</scope>
    <source>
        <strain evidence="3 4">JCM 31581</strain>
    </source>
</reference>
<evidence type="ECO:0000313" key="3">
    <source>
        <dbReference type="EMBL" id="RST89707.1"/>
    </source>
</evidence>
<keyword evidence="4" id="KW-1185">Reference proteome</keyword>
<dbReference type="EMBL" id="PXZH01000001">
    <property type="protein sequence ID" value="RST89707.1"/>
    <property type="molecule type" value="Genomic_DNA"/>
</dbReference>
<keyword evidence="1" id="KW-0472">Membrane</keyword>
<dbReference type="Proteomes" id="UP000277864">
    <property type="component" value="Unassembled WGS sequence"/>
</dbReference>
<feature type="domain" description="WxL Interacting Protein peptidoglycan binding" evidence="2">
    <location>
        <begin position="62"/>
        <end position="165"/>
    </location>
</feature>